<name>A0ABS8C1K7_9ALTE</name>
<dbReference type="EMBL" id="JAEINI020000002">
    <property type="protein sequence ID" value="MCB5226194.1"/>
    <property type="molecule type" value="Genomic_DNA"/>
</dbReference>
<accession>A0ABS8C1K7</accession>
<gene>
    <name evidence="1" type="ORF">JAO78_005130</name>
</gene>
<reference evidence="1 2" key="1">
    <citation type="submission" date="2021-10" db="EMBL/GenBank/DDBJ databases">
        <title>Alishewanella koreense sp. nov. isolated from seawater of southwestern coast in South Korea and the proposal for the reclassification of Rheinheimera perlucida and Rheinheimera tuosuensis as Arsukibacterium perlucida and Arsukibacterium tuosuensis.</title>
        <authorList>
            <person name="Kim K.H."/>
            <person name="Ruan W."/>
            <person name="Kim K.R."/>
            <person name="Baek J.H."/>
            <person name="Jeon C.O."/>
        </authorList>
    </citation>
    <scope>NUCLEOTIDE SEQUENCE [LARGE SCALE GENOMIC DNA]</scope>
    <source>
        <strain evidence="1 2">16-MA</strain>
    </source>
</reference>
<evidence type="ECO:0000313" key="1">
    <source>
        <dbReference type="EMBL" id="MCB5226194.1"/>
    </source>
</evidence>
<dbReference type="Proteomes" id="UP000633814">
    <property type="component" value="Unassembled WGS sequence"/>
</dbReference>
<sequence length="184" mass="20373">MITTTPQVAATLAGDHNYCHLIRMELANNTVLRFTEAGFDINWNGETFNANGLLLGVDAPSFNTELRIGEISLSFTAADQSIVALMLGTNQVNRPIYIYRAYLNPFGQVIPDPVLLHAWLITSADVSDDNNSATCSVRMASEWADFEAPRGRRTTNNSQVRFYPQDKGLEFATQVKKDIKWGGA</sequence>
<dbReference type="RefSeq" id="WP_226750280.1">
    <property type="nucleotide sequence ID" value="NZ_JAEINI020000002.1"/>
</dbReference>
<keyword evidence="2" id="KW-1185">Reference proteome</keyword>
<evidence type="ECO:0000313" key="2">
    <source>
        <dbReference type="Proteomes" id="UP000633814"/>
    </source>
</evidence>
<comment type="caution">
    <text evidence="1">The sequence shown here is derived from an EMBL/GenBank/DDBJ whole genome shotgun (WGS) entry which is preliminary data.</text>
</comment>
<dbReference type="Pfam" id="PF09931">
    <property type="entry name" value="Phage_phiJL001_Gp84_N"/>
    <property type="match status" value="1"/>
</dbReference>
<organism evidence="1 2">
    <name type="scientific">Alishewanella maricola</name>
    <dbReference type="NCBI Taxonomy" id="2795740"/>
    <lineage>
        <taxon>Bacteria</taxon>
        <taxon>Pseudomonadati</taxon>
        <taxon>Pseudomonadota</taxon>
        <taxon>Gammaproteobacteria</taxon>
        <taxon>Alteromonadales</taxon>
        <taxon>Alteromonadaceae</taxon>
        <taxon>Alishewanella</taxon>
    </lineage>
</organism>
<proteinExistence type="predicted"/>
<protein>
    <submittedName>
        <fullName evidence="1">DUF2163 domain-containing protein</fullName>
    </submittedName>
</protein>